<feature type="transmembrane region" description="Helical" evidence="6">
    <location>
        <begin position="214"/>
        <end position="235"/>
    </location>
</feature>
<evidence type="ECO:0000256" key="3">
    <source>
        <dbReference type="ARBA" id="ARBA00022989"/>
    </source>
</evidence>
<dbReference type="AlphaFoldDB" id="A0A086T690"/>
<name>A0A086T690_HAPC1</name>
<comment type="subcellular location">
    <subcellularLocation>
        <location evidence="1">Membrane</location>
        <topology evidence="1">Multi-pass membrane protein</topology>
    </subcellularLocation>
</comment>
<feature type="transmembrane region" description="Helical" evidence="6">
    <location>
        <begin position="53"/>
        <end position="75"/>
    </location>
</feature>
<feature type="transmembrane region" description="Helical" evidence="6">
    <location>
        <begin position="20"/>
        <end position="41"/>
    </location>
</feature>
<keyword evidence="2 6" id="KW-0812">Transmembrane</keyword>
<dbReference type="Proteomes" id="UP000029964">
    <property type="component" value="Unassembled WGS sequence"/>
</dbReference>
<dbReference type="HOGENOM" id="CLU_028200_0_0_1"/>
<reference evidence="9" key="1">
    <citation type="journal article" date="2014" name="Genome Announc.">
        <title>Genome sequence and annotation of Acremonium chrysogenum, producer of the beta-lactam antibiotic cephalosporin C.</title>
        <authorList>
            <person name="Terfehr D."/>
            <person name="Dahlmann T.A."/>
            <person name="Specht T."/>
            <person name="Zadra I."/>
            <person name="Kuernsteiner H."/>
            <person name="Kueck U."/>
        </authorList>
    </citation>
    <scope>NUCLEOTIDE SEQUENCE [LARGE SCALE GENOMIC DNA]</scope>
    <source>
        <strain evidence="9">ATCC 11550 / CBS 779.69 / DSM 880 / IAM 14645 / JCM 23072 / IMI 49137</strain>
    </source>
</reference>
<protein>
    <recommendedName>
        <fullName evidence="7">Rhodopsin domain-containing protein</fullName>
    </recommendedName>
</protein>
<dbReference type="EMBL" id="JPKY01000041">
    <property type="protein sequence ID" value="KFH44872.1"/>
    <property type="molecule type" value="Genomic_DNA"/>
</dbReference>
<proteinExistence type="inferred from homology"/>
<evidence type="ECO:0000256" key="5">
    <source>
        <dbReference type="ARBA" id="ARBA00038359"/>
    </source>
</evidence>
<feature type="transmembrane region" description="Helical" evidence="6">
    <location>
        <begin position="132"/>
        <end position="155"/>
    </location>
</feature>
<sequence length="342" mass="37990">MDAAQQLTADQAKATQQPDLIALCTVMLFLSTLALGLRMWYNHIAANHAWGWDDAFAAITLPFIIAEMAIILWWIDLGLGKHAATVPPENLAKSGKIIFMATFFYDCAISLPKFSALFFYSRIFANTNKWFVAALWAVGAMNAGWLISALITTVFQCDPVYAVWSETPIPDAKCIEQQPWFLGTAIPSMIIDFFILILPLPMLWGLQATASRRLMVGFVFLCGYSVIVVSIGRLVTLAQAGDSLLSDITWTTVTYIKWVQLEGPISLISVCLPNVFGLLRRLHQKGIQGFLPETRLQSKMVSTMATSHSRHTKGQFVRMETYPSRQFADGSSDDYSTRGVAV</sequence>
<evidence type="ECO:0000313" key="9">
    <source>
        <dbReference type="Proteomes" id="UP000029964"/>
    </source>
</evidence>
<feature type="domain" description="Rhodopsin" evidence="7">
    <location>
        <begin position="37"/>
        <end position="280"/>
    </location>
</feature>
<dbReference type="Pfam" id="PF20684">
    <property type="entry name" value="Fung_rhodopsin"/>
    <property type="match status" value="1"/>
</dbReference>
<dbReference type="InterPro" id="IPR052337">
    <property type="entry name" value="SAT4-like"/>
</dbReference>
<evidence type="ECO:0000256" key="6">
    <source>
        <dbReference type="SAM" id="Phobius"/>
    </source>
</evidence>
<feature type="transmembrane region" description="Helical" evidence="6">
    <location>
        <begin position="97"/>
        <end position="120"/>
    </location>
</feature>
<dbReference type="PANTHER" id="PTHR33048">
    <property type="entry name" value="PTH11-LIKE INTEGRAL MEMBRANE PROTEIN (AFU_ORTHOLOGUE AFUA_5G11245)"/>
    <property type="match status" value="1"/>
</dbReference>
<keyword evidence="9" id="KW-1185">Reference proteome</keyword>
<dbReference type="GO" id="GO:0016020">
    <property type="term" value="C:membrane"/>
    <property type="evidence" value="ECO:0007669"/>
    <property type="project" value="UniProtKB-SubCell"/>
</dbReference>
<evidence type="ECO:0000256" key="2">
    <source>
        <dbReference type="ARBA" id="ARBA00022692"/>
    </source>
</evidence>
<dbReference type="InterPro" id="IPR049326">
    <property type="entry name" value="Rhodopsin_dom_fungi"/>
</dbReference>
<keyword evidence="4 6" id="KW-0472">Membrane</keyword>
<evidence type="ECO:0000256" key="4">
    <source>
        <dbReference type="ARBA" id="ARBA00023136"/>
    </source>
</evidence>
<organism evidence="8 9">
    <name type="scientific">Hapsidospora chrysogenum (strain ATCC 11550 / CBS 779.69 / DSM 880 / IAM 14645 / JCM 23072 / IMI 49137)</name>
    <name type="common">Acremonium chrysogenum</name>
    <dbReference type="NCBI Taxonomy" id="857340"/>
    <lineage>
        <taxon>Eukaryota</taxon>
        <taxon>Fungi</taxon>
        <taxon>Dikarya</taxon>
        <taxon>Ascomycota</taxon>
        <taxon>Pezizomycotina</taxon>
        <taxon>Sordariomycetes</taxon>
        <taxon>Hypocreomycetidae</taxon>
        <taxon>Hypocreales</taxon>
        <taxon>Bionectriaceae</taxon>
        <taxon>Hapsidospora</taxon>
    </lineage>
</organism>
<feature type="transmembrane region" description="Helical" evidence="6">
    <location>
        <begin position="180"/>
        <end position="202"/>
    </location>
</feature>
<dbReference type="PANTHER" id="PTHR33048:SF47">
    <property type="entry name" value="INTEGRAL MEMBRANE PROTEIN-RELATED"/>
    <property type="match status" value="1"/>
</dbReference>
<gene>
    <name evidence="8" type="ORF">ACRE_043240</name>
</gene>
<evidence type="ECO:0000259" key="7">
    <source>
        <dbReference type="Pfam" id="PF20684"/>
    </source>
</evidence>
<evidence type="ECO:0000256" key="1">
    <source>
        <dbReference type="ARBA" id="ARBA00004141"/>
    </source>
</evidence>
<evidence type="ECO:0000313" key="8">
    <source>
        <dbReference type="EMBL" id="KFH44872.1"/>
    </source>
</evidence>
<comment type="caution">
    <text evidence="8">The sequence shown here is derived from an EMBL/GenBank/DDBJ whole genome shotgun (WGS) entry which is preliminary data.</text>
</comment>
<dbReference type="OrthoDB" id="3918601at2759"/>
<accession>A0A086T690</accession>
<feature type="transmembrane region" description="Helical" evidence="6">
    <location>
        <begin position="255"/>
        <end position="279"/>
    </location>
</feature>
<comment type="similarity">
    <text evidence="5">Belongs to the SAT4 family.</text>
</comment>
<keyword evidence="3 6" id="KW-1133">Transmembrane helix</keyword>